<keyword evidence="5 7" id="KW-1133">Transmembrane helix</keyword>
<feature type="domain" description="ABC transmembrane type-1" evidence="8">
    <location>
        <begin position="68"/>
        <end position="282"/>
    </location>
</feature>
<gene>
    <name evidence="9" type="ORF">H9L10_08930</name>
</gene>
<dbReference type="AlphaFoldDB" id="A0A7G9QYN7"/>
<feature type="transmembrane region" description="Helical" evidence="7">
    <location>
        <begin position="156"/>
        <end position="178"/>
    </location>
</feature>
<keyword evidence="10" id="KW-1185">Reference proteome</keyword>
<organism evidence="9 10">
    <name type="scientific">Phycicoccus endophyticus</name>
    <dbReference type="NCBI Taxonomy" id="1690220"/>
    <lineage>
        <taxon>Bacteria</taxon>
        <taxon>Bacillati</taxon>
        <taxon>Actinomycetota</taxon>
        <taxon>Actinomycetes</taxon>
        <taxon>Micrococcales</taxon>
        <taxon>Intrasporangiaceae</taxon>
        <taxon>Phycicoccus</taxon>
    </lineage>
</organism>
<dbReference type="CDD" id="cd06261">
    <property type="entry name" value="TM_PBP2"/>
    <property type="match status" value="1"/>
</dbReference>
<dbReference type="PANTHER" id="PTHR30193">
    <property type="entry name" value="ABC TRANSPORTER PERMEASE PROTEIN"/>
    <property type="match status" value="1"/>
</dbReference>
<evidence type="ECO:0000256" key="2">
    <source>
        <dbReference type="ARBA" id="ARBA00022448"/>
    </source>
</evidence>
<dbReference type="InterPro" id="IPR035906">
    <property type="entry name" value="MetI-like_sf"/>
</dbReference>
<protein>
    <submittedName>
        <fullName evidence="9">Sugar ABC transporter permease</fullName>
    </submittedName>
</protein>
<dbReference type="GO" id="GO:0055085">
    <property type="term" value="P:transmembrane transport"/>
    <property type="evidence" value="ECO:0007669"/>
    <property type="project" value="InterPro"/>
</dbReference>
<sequence length="296" mass="32487">MRYRRQEAGTALLFLAPALVLFAAFVVYPIVYNVQASTLRWDGVNVGQFVGLGNYKELLEDPVFVTTLRNSAWWILLTIAPQAIIGFLLAVALNRRLRGRAVYRAIFFIPAILSPVVVGIVWQRILDPFNGVVASVGRLTGIDVLTQPWLSDPSTAIFAAIFVNVWMWTGFSMLFYLAGLQLIDTSVIEAARIDGATGLQLMARILWPLLRNTHLSLLLLGVIGSLKTFELVYVLTEGGPNHASEMLPTYTFKQAFQLQSVGYASTISVVLLVVAVVSSLSMVRAFGSGFLTGDET</sequence>
<dbReference type="Pfam" id="PF00528">
    <property type="entry name" value="BPD_transp_1"/>
    <property type="match status" value="1"/>
</dbReference>
<dbReference type="GO" id="GO:0005886">
    <property type="term" value="C:plasma membrane"/>
    <property type="evidence" value="ECO:0007669"/>
    <property type="project" value="UniProtKB-SubCell"/>
</dbReference>
<dbReference type="PANTHER" id="PTHR30193:SF37">
    <property type="entry name" value="INNER MEMBRANE ABC TRANSPORTER PERMEASE PROTEIN YCJO"/>
    <property type="match status" value="1"/>
</dbReference>
<dbReference type="Proteomes" id="UP000515976">
    <property type="component" value="Chromosome"/>
</dbReference>
<evidence type="ECO:0000256" key="7">
    <source>
        <dbReference type="RuleBase" id="RU363032"/>
    </source>
</evidence>
<evidence type="ECO:0000313" key="9">
    <source>
        <dbReference type="EMBL" id="QNN48462.1"/>
    </source>
</evidence>
<keyword evidence="4 7" id="KW-0812">Transmembrane</keyword>
<evidence type="ECO:0000256" key="6">
    <source>
        <dbReference type="ARBA" id="ARBA00023136"/>
    </source>
</evidence>
<feature type="transmembrane region" description="Helical" evidence="7">
    <location>
        <begin position="105"/>
        <end position="125"/>
    </location>
</feature>
<dbReference type="EMBL" id="CP060712">
    <property type="protein sequence ID" value="QNN48462.1"/>
    <property type="molecule type" value="Genomic_DNA"/>
</dbReference>
<comment type="similarity">
    <text evidence="7">Belongs to the binding-protein-dependent transport system permease family.</text>
</comment>
<dbReference type="RefSeq" id="WP_166104007.1">
    <property type="nucleotide sequence ID" value="NZ_BMMY01000003.1"/>
</dbReference>
<dbReference type="KEGG" id="pei:H9L10_08930"/>
<evidence type="ECO:0000256" key="5">
    <source>
        <dbReference type="ARBA" id="ARBA00022989"/>
    </source>
</evidence>
<evidence type="ECO:0000313" key="10">
    <source>
        <dbReference type="Proteomes" id="UP000515976"/>
    </source>
</evidence>
<accession>A0A7G9QYN7</accession>
<comment type="subcellular location">
    <subcellularLocation>
        <location evidence="1 7">Cell membrane</location>
        <topology evidence="1 7">Multi-pass membrane protein</topology>
    </subcellularLocation>
</comment>
<dbReference type="PROSITE" id="PS50928">
    <property type="entry name" value="ABC_TM1"/>
    <property type="match status" value="1"/>
</dbReference>
<proteinExistence type="inferred from homology"/>
<feature type="transmembrane region" description="Helical" evidence="7">
    <location>
        <begin position="12"/>
        <end position="31"/>
    </location>
</feature>
<evidence type="ECO:0000256" key="3">
    <source>
        <dbReference type="ARBA" id="ARBA00022475"/>
    </source>
</evidence>
<feature type="transmembrane region" description="Helical" evidence="7">
    <location>
        <begin position="72"/>
        <end position="93"/>
    </location>
</feature>
<feature type="transmembrane region" description="Helical" evidence="7">
    <location>
        <begin position="256"/>
        <end position="277"/>
    </location>
</feature>
<reference evidence="9 10" key="1">
    <citation type="submission" date="2020-08" db="EMBL/GenBank/DDBJ databases">
        <title>Genome sequence of Phycicoccus endophyticus JCM 31784T.</title>
        <authorList>
            <person name="Hyun D.-W."/>
            <person name="Bae J.-W."/>
        </authorList>
    </citation>
    <scope>NUCLEOTIDE SEQUENCE [LARGE SCALE GENOMIC DNA]</scope>
    <source>
        <strain evidence="9 10">JCM 31784</strain>
    </source>
</reference>
<dbReference type="InterPro" id="IPR000515">
    <property type="entry name" value="MetI-like"/>
</dbReference>
<evidence type="ECO:0000256" key="1">
    <source>
        <dbReference type="ARBA" id="ARBA00004651"/>
    </source>
</evidence>
<keyword evidence="6 7" id="KW-0472">Membrane</keyword>
<dbReference type="SUPFAM" id="SSF161098">
    <property type="entry name" value="MetI-like"/>
    <property type="match status" value="1"/>
</dbReference>
<dbReference type="InterPro" id="IPR051393">
    <property type="entry name" value="ABC_transporter_permease"/>
</dbReference>
<evidence type="ECO:0000259" key="8">
    <source>
        <dbReference type="PROSITE" id="PS50928"/>
    </source>
</evidence>
<dbReference type="Gene3D" id="1.10.3720.10">
    <property type="entry name" value="MetI-like"/>
    <property type="match status" value="1"/>
</dbReference>
<keyword evidence="2 7" id="KW-0813">Transport</keyword>
<keyword evidence="3" id="KW-1003">Cell membrane</keyword>
<evidence type="ECO:0000256" key="4">
    <source>
        <dbReference type="ARBA" id="ARBA00022692"/>
    </source>
</evidence>
<name>A0A7G9QYN7_9MICO</name>